<dbReference type="Pfam" id="PF01042">
    <property type="entry name" value="Ribonuc_L-PSP"/>
    <property type="match status" value="1"/>
</dbReference>
<dbReference type="CDD" id="cd00448">
    <property type="entry name" value="YjgF_YER057c_UK114_family"/>
    <property type="match status" value="1"/>
</dbReference>
<dbReference type="InterPro" id="IPR035959">
    <property type="entry name" value="RutC-like_sf"/>
</dbReference>
<evidence type="ECO:0000313" key="2">
    <source>
        <dbReference type="Proteomes" id="UP000547209"/>
    </source>
</evidence>
<accession>A0A7X0RRX0</accession>
<dbReference type="RefSeq" id="WP_185143920.1">
    <property type="nucleotide sequence ID" value="NZ_JACJVP010000027.1"/>
</dbReference>
<dbReference type="EMBL" id="JACJVP010000027">
    <property type="protein sequence ID" value="MBB6672440.1"/>
    <property type="molecule type" value="Genomic_DNA"/>
</dbReference>
<keyword evidence="2" id="KW-1185">Reference proteome</keyword>
<evidence type="ECO:0000313" key="1">
    <source>
        <dbReference type="EMBL" id="MBB6672440.1"/>
    </source>
</evidence>
<dbReference type="AlphaFoldDB" id="A0A7X0RRX0"/>
<reference evidence="1 2" key="1">
    <citation type="submission" date="2020-08" db="EMBL/GenBank/DDBJ databases">
        <title>Cohnella phylogeny.</title>
        <authorList>
            <person name="Dunlap C."/>
        </authorList>
    </citation>
    <scope>NUCLEOTIDE SEQUENCE [LARGE SCALE GENOMIC DNA]</scope>
    <source>
        <strain evidence="1 2">DSM 28246</strain>
    </source>
</reference>
<dbReference type="Gene3D" id="3.30.1330.40">
    <property type="entry name" value="RutC-like"/>
    <property type="match status" value="1"/>
</dbReference>
<gene>
    <name evidence="1" type="ORF">H7C19_17310</name>
</gene>
<comment type="caution">
    <text evidence="1">The sequence shown here is derived from an EMBL/GenBank/DDBJ whole genome shotgun (WGS) entry which is preliminary data.</text>
</comment>
<protein>
    <submittedName>
        <fullName evidence="1">RidA family protein</fullName>
    </submittedName>
</protein>
<name>A0A7X0RRX0_9BACL</name>
<dbReference type="Proteomes" id="UP000547209">
    <property type="component" value="Unassembled WGS sequence"/>
</dbReference>
<organism evidence="1 2">
    <name type="scientific">Cohnella nanjingensis</name>
    <dbReference type="NCBI Taxonomy" id="1387779"/>
    <lineage>
        <taxon>Bacteria</taxon>
        <taxon>Bacillati</taxon>
        <taxon>Bacillota</taxon>
        <taxon>Bacilli</taxon>
        <taxon>Bacillales</taxon>
        <taxon>Paenibacillaceae</taxon>
        <taxon>Cohnella</taxon>
    </lineage>
</organism>
<proteinExistence type="predicted"/>
<dbReference type="InterPro" id="IPR006175">
    <property type="entry name" value="YjgF/YER057c/UK114"/>
</dbReference>
<sequence length="66" mass="7469">MNGIEEYFGMENPLGLAYSQAVKVKDTVYVAGQGPNTLECSVEEQVRQTLENVRRVTSNLHIRQEQ</sequence>
<dbReference type="SUPFAM" id="SSF55298">
    <property type="entry name" value="YjgF-like"/>
    <property type="match status" value="1"/>
</dbReference>